<dbReference type="InterPro" id="IPR023299">
    <property type="entry name" value="ATPase_P-typ_cyto_dom_N"/>
</dbReference>
<dbReference type="OrthoDB" id="9814270at2"/>
<dbReference type="PANTHER" id="PTHR42861">
    <property type="entry name" value="CALCIUM-TRANSPORTING ATPASE"/>
    <property type="match status" value="1"/>
</dbReference>
<keyword evidence="7 9" id="KW-0472">Membrane</keyword>
<dbReference type="InterPro" id="IPR004014">
    <property type="entry name" value="ATPase_P-typ_cation-transptr_N"/>
</dbReference>
<keyword evidence="2 9" id="KW-0812">Transmembrane</keyword>
<dbReference type="SUPFAM" id="SSF81660">
    <property type="entry name" value="Metal cation-transporting ATPase, ATP-binding domain N"/>
    <property type="match status" value="1"/>
</dbReference>
<evidence type="ECO:0000259" key="10">
    <source>
        <dbReference type="SMART" id="SM00831"/>
    </source>
</evidence>
<keyword evidence="5" id="KW-1278">Translocase</keyword>
<accession>A0A1X6X3G1</accession>
<evidence type="ECO:0000256" key="3">
    <source>
        <dbReference type="ARBA" id="ARBA00022741"/>
    </source>
</evidence>
<dbReference type="SMART" id="SM00831">
    <property type="entry name" value="Cation_ATPase_N"/>
    <property type="match status" value="1"/>
</dbReference>
<evidence type="ECO:0000256" key="5">
    <source>
        <dbReference type="ARBA" id="ARBA00022967"/>
    </source>
</evidence>
<evidence type="ECO:0000256" key="4">
    <source>
        <dbReference type="ARBA" id="ARBA00022840"/>
    </source>
</evidence>
<sequence>MPRRRTVPDPAADRALDRDWSVCEADEAVAAQGADAERGLTREEADRRRAQHGPNELDAAPPEPAWRRFARQFADPLVYLLLAAVAVSLAAWAAEGAAGVPIEALVIVAIVLANALLGFFQEARAADAVAALQSMSEVTAGVVRDGRTQRIPAAQIVPGDILLLGEGDSVAADARLLRTASLQIAEASLTGESQPVVKSPAALAEPAPLGDRASMVFKGTAVTQGTGRAVVTGVGMGTEMGRIAAMLSSTEDEKTPLAQEIEGVGRVLGISVIVIALVIMATIALTSGVHSLREAIDILLVGVSLAVAAVPEGLPAILSVVLSLGVQAMSRRNAIITSLSSVETLGSASVICSDKTGTLTRNEMTMVRSSTSSGTAELEGIGYAPEGRVLVDGTPLPEHPESLPQRLEQTALLVGGALASDAVVERREGAWEVLGDPTEAALVVAERKAGLRSQREGALRPRRRGAVHLRAQDDVGPRGGLRPGRVRGHPRRPRGTVRRRRGPVRRLRGPVRRFRGFPRAPRRQGRPRRPARALHPPPRRPGGRCGGRRGEGARRGGHPGHELRGPADPGRRAAAPGPRRARAGDAG</sequence>
<dbReference type="PRINTS" id="PR00119">
    <property type="entry name" value="CATATPASE"/>
</dbReference>
<dbReference type="PRINTS" id="PR00121">
    <property type="entry name" value="NAKATPASE"/>
</dbReference>
<dbReference type="GO" id="GO:0016887">
    <property type="term" value="F:ATP hydrolysis activity"/>
    <property type="evidence" value="ECO:0007669"/>
    <property type="project" value="InterPro"/>
</dbReference>
<dbReference type="SUPFAM" id="SSF81653">
    <property type="entry name" value="Calcium ATPase, transduction domain A"/>
    <property type="match status" value="1"/>
</dbReference>
<dbReference type="GO" id="GO:0005886">
    <property type="term" value="C:plasma membrane"/>
    <property type="evidence" value="ECO:0007669"/>
    <property type="project" value="UniProtKB-SubCell"/>
</dbReference>
<name>A0A1X6X3G1_9MICO</name>
<evidence type="ECO:0000256" key="9">
    <source>
        <dbReference type="SAM" id="Phobius"/>
    </source>
</evidence>
<feature type="domain" description="Cation-transporting P-type ATPase N-terminal" evidence="10">
    <location>
        <begin position="19"/>
        <end position="93"/>
    </location>
</feature>
<dbReference type="AlphaFoldDB" id="A0A1X6X3G1"/>
<keyword evidence="12" id="KW-1185">Reference proteome</keyword>
<dbReference type="Pfam" id="PF00122">
    <property type="entry name" value="E1-E2_ATPase"/>
    <property type="match status" value="1"/>
</dbReference>
<dbReference type="FunFam" id="3.40.50.1000:FF:000001">
    <property type="entry name" value="Phospholipid-transporting ATPase IC"/>
    <property type="match status" value="1"/>
</dbReference>
<dbReference type="InterPro" id="IPR023298">
    <property type="entry name" value="ATPase_P-typ_TM_dom_sf"/>
</dbReference>
<evidence type="ECO:0000256" key="8">
    <source>
        <dbReference type="SAM" id="MobiDB-lite"/>
    </source>
</evidence>
<dbReference type="InterPro" id="IPR018303">
    <property type="entry name" value="ATPase_P-typ_P_site"/>
</dbReference>
<dbReference type="InterPro" id="IPR059000">
    <property type="entry name" value="ATPase_P-type_domA"/>
</dbReference>
<dbReference type="GO" id="GO:0005524">
    <property type="term" value="F:ATP binding"/>
    <property type="evidence" value="ECO:0007669"/>
    <property type="project" value="UniProtKB-KW"/>
</dbReference>
<dbReference type="InterPro" id="IPR001757">
    <property type="entry name" value="P_typ_ATPase"/>
</dbReference>
<evidence type="ECO:0000256" key="7">
    <source>
        <dbReference type="ARBA" id="ARBA00023136"/>
    </source>
</evidence>
<dbReference type="Pfam" id="PF00690">
    <property type="entry name" value="Cation_ATPase_N"/>
    <property type="match status" value="1"/>
</dbReference>
<evidence type="ECO:0000313" key="11">
    <source>
        <dbReference type="EMBL" id="SLM93261.1"/>
    </source>
</evidence>
<feature type="transmembrane region" description="Helical" evidence="9">
    <location>
        <begin position="77"/>
        <end position="94"/>
    </location>
</feature>
<dbReference type="EMBL" id="FWFG01000082">
    <property type="protein sequence ID" value="SLM93261.1"/>
    <property type="molecule type" value="Genomic_DNA"/>
</dbReference>
<evidence type="ECO:0000256" key="2">
    <source>
        <dbReference type="ARBA" id="ARBA00022692"/>
    </source>
</evidence>
<dbReference type="InterPro" id="IPR023214">
    <property type="entry name" value="HAD_sf"/>
</dbReference>
<keyword evidence="3" id="KW-0547">Nucleotide-binding</keyword>
<dbReference type="NCBIfam" id="TIGR01494">
    <property type="entry name" value="ATPase_P-type"/>
    <property type="match status" value="1"/>
</dbReference>
<feature type="compositionally biased region" description="Low complexity" evidence="8">
    <location>
        <begin position="572"/>
        <end position="587"/>
    </location>
</feature>
<gene>
    <name evidence="11" type="ORF">FM110_09590</name>
</gene>
<feature type="transmembrane region" description="Helical" evidence="9">
    <location>
        <begin position="298"/>
        <end position="322"/>
    </location>
</feature>
<protein>
    <submittedName>
        <fullName evidence="11">Cation-transporting ATPase PacL</fullName>
    </submittedName>
</protein>
<dbReference type="Gene3D" id="3.40.1110.10">
    <property type="entry name" value="Calcium-transporting ATPase, cytoplasmic domain N"/>
    <property type="match status" value="1"/>
</dbReference>
<dbReference type="Gene3D" id="3.40.50.1000">
    <property type="entry name" value="HAD superfamily/HAD-like"/>
    <property type="match status" value="1"/>
</dbReference>
<feature type="region of interest" description="Disordered" evidence="8">
    <location>
        <begin position="454"/>
        <end position="587"/>
    </location>
</feature>
<dbReference type="PROSITE" id="PS00154">
    <property type="entry name" value="ATPASE_E1_E2"/>
    <property type="match status" value="1"/>
</dbReference>
<keyword evidence="4" id="KW-0067">ATP-binding</keyword>
<dbReference type="Gene3D" id="2.70.150.10">
    <property type="entry name" value="Calcium-transporting ATPase, cytoplasmic transduction domain A"/>
    <property type="match status" value="1"/>
</dbReference>
<evidence type="ECO:0000256" key="6">
    <source>
        <dbReference type="ARBA" id="ARBA00022989"/>
    </source>
</evidence>
<feature type="compositionally biased region" description="Basic and acidic residues" evidence="8">
    <location>
        <begin position="35"/>
        <end position="48"/>
    </location>
</feature>
<evidence type="ECO:0000256" key="1">
    <source>
        <dbReference type="ARBA" id="ARBA00004651"/>
    </source>
</evidence>
<reference evidence="11 12" key="1">
    <citation type="submission" date="2017-02" db="EMBL/GenBank/DDBJ databases">
        <authorList>
            <person name="Peterson S.W."/>
        </authorList>
    </citation>
    <scope>NUCLEOTIDE SEQUENCE [LARGE SCALE GENOMIC DNA]</scope>
    <source>
        <strain evidence="11 12">CIP104813</strain>
    </source>
</reference>
<dbReference type="Gene3D" id="1.20.1110.10">
    <property type="entry name" value="Calcium-transporting ATPase, transmembrane domain"/>
    <property type="match status" value="1"/>
</dbReference>
<comment type="subcellular location">
    <subcellularLocation>
        <location evidence="1">Cell membrane</location>
        <topology evidence="1">Multi-pass membrane protein</topology>
    </subcellularLocation>
</comment>
<dbReference type="SUPFAM" id="SSF81665">
    <property type="entry name" value="Calcium ATPase, transmembrane domain M"/>
    <property type="match status" value="1"/>
</dbReference>
<feature type="transmembrane region" description="Helical" evidence="9">
    <location>
        <begin position="100"/>
        <end position="120"/>
    </location>
</feature>
<proteinExistence type="predicted"/>
<feature type="compositionally biased region" description="Basic residues" evidence="8">
    <location>
        <begin position="484"/>
        <end position="542"/>
    </location>
</feature>
<feature type="compositionally biased region" description="Basic and acidic residues" evidence="8">
    <location>
        <begin position="548"/>
        <end position="571"/>
    </location>
</feature>
<keyword evidence="6 9" id="KW-1133">Transmembrane helix</keyword>
<feature type="region of interest" description="Disordered" evidence="8">
    <location>
        <begin position="31"/>
        <end position="62"/>
    </location>
</feature>
<dbReference type="Proteomes" id="UP000195981">
    <property type="component" value="Unassembled WGS sequence"/>
</dbReference>
<feature type="transmembrane region" description="Helical" evidence="9">
    <location>
        <begin position="267"/>
        <end position="286"/>
    </location>
</feature>
<dbReference type="InterPro" id="IPR008250">
    <property type="entry name" value="ATPase_P-typ_transduc_dom_A_sf"/>
</dbReference>
<evidence type="ECO:0000313" key="12">
    <source>
        <dbReference type="Proteomes" id="UP000195981"/>
    </source>
</evidence>
<organism evidence="11 12">
    <name type="scientific">Brachybacterium nesterenkovii</name>
    <dbReference type="NCBI Taxonomy" id="47847"/>
    <lineage>
        <taxon>Bacteria</taxon>
        <taxon>Bacillati</taxon>
        <taxon>Actinomycetota</taxon>
        <taxon>Actinomycetes</taxon>
        <taxon>Micrococcales</taxon>
        <taxon>Dermabacteraceae</taxon>
        <taxon>Brachybacterium</taxon>
    </lineage>
</organism>